<name>A0A5N5T4L0_9CRUS</name>
<dbReference type="InterPro" id="IPR029070">
    <property type="entry name" value="Chitinase_insertion_sf"/>
</dbReference>
<dbReference type="InterPro" id="IPR017853">
    <property type="entry name" value="GH"/>
</dbReference>
<dbReference type="InterPro" id="IPR050314">
    <property type="entry name" value="Glycosyl_Hydrlase_18"/>
</dbReference>
<accession>A0A5N5T4L0</accession>
<comment type="caution">
    <text evidence="2">The sequence shown here is derived from an EMBL/GenBank/DDBJ whole genome shotgun (WGS) entry which is preliminary data.</text>
</comment>
<protein>
    <submittedName>
        <fullName evidence="2">Putative chitinase 1</fullName>
    </submittedName>
</protein>
<dbReference type="PANTHER" id="PTHR11177:SF359">
    <property type="entry name" value="CHITINASE 10-RELATED"/>
    <property type="match status" value="1"/>
</dbReference>
<dbReference type="GO" id="GO:0005975">
    <property type="term" value="P:carbohydrate metabolic process"/>
    <property type="evidence" value="ECO:0007669"/>
    <property type="project" value="InterPro"/>
</dbReference>
<dbReference type="GO" id="GO:0005576">
    <property type="term" value="C:extracellular region"/>
    <property type="evidence" value="ECO:0007669"/>
    <property type="project" value="TreeGrafter"/>
</dbReference>
<dbReference type="GO" id="GO:0004568">
    <property type="term" value="F:chitinase activity"/>
    <property type="evidence" value="ECO:0007669"/>
    <property type="project" value="TreeGrafter"/>
</dbReference>
<gene>
    <name evidence="2" type="primary">CHI1</name>
    <name evidence="2" type="ORF">Anas_14036</name>
</gene>
<sequence length="69" mass="7700">MGPYAYSGNQWVSYDDVAMVQTKAEYVLSKGLGGAMIWSLDLDDFTNRCGTEAYPLLKTVNRVLRGYAK</sequence>
<dbReference type="Gene3D" id="3.10.50.10">
    <property type="match status" value="1"/>
</dbReference>
<dbReference type="InterPro" id="IPR001223">
    <property type="entry name" value="Glyco_hydro18_cat"/>
</dbReference>
<reference evidence="2 3" key="1">
    <citation type="journal article" date="2019" name="PLoS Biol.">
        <title>Sex chromosomes control vertical transmission of feminizing Wolbachia symbionts in an isopod.</title>
        <authorList>
            <person name="Becking T."/>
            <person name="Chebbi M.A."/>
            <person name="Giraud I."/>
            <person name="Moumen B."/>
            <person name="Laverre T."/>
            <person name="Caubet Y."/>
            <person name="Peccoud J."/>
            <person name="Gilbert C."/>
            <person name="Cordaux R."/>
        </authorList>
    </citation>
    <scope>NUCLEOTIDE SEQUENCE [LARGE SCALE GENOMIC DNA]</scope>
    <source>
        <strain evidence="2">ANa2</strain>
        <tissue evidence="2">Whole body excluding digestive tract and cuticle</tissue>
    </source>
</reference>
<evidence type="ECO:0000259" key="1">
    <source>
        <dbReference type="PROSITE" id="PS51910"/>
    </source>
</evidence>
<proteinExistence type="predicted"/>
<dbReference type="Proteomes" id="UP000326759">
    <property type="component" value="Unassembled WGS sequence"/>
</dbReference>
<organism evidence="2 3">
    <name type="scientific">Armadillidium nasatum</name>
    <dbReference type="NCBI Taxonomy" id="96803"/>
    <lineage>
        <taxon>Eukaryota</taxon>
        <taxon>Metazoa</taxon>
        <taxon>Ecdysozoa</taxon>
        <taxon>Arthropoda</taxon>
        <taxon>Crustacea</taxon>
        <taxon>Multicrustacea</taxon>
        <taxon>Malacostraca</taxon>
        <taxon>Eumalacostraca</taxon>
        <taxon>Peracarida</taxon>
        <taxon>Isopoda</taxon>
        <taxon>Oniscidea</taxon>
        <taxon>Crinocheta</taxon>
        <taxon>Armadillidiidae</taxon>
        <taxon>Armadillidium</taxon>
    </lineage>
</organism>
<evidence type="ECO:0000313" key="2">
    <source>
        <dbReference type="EMBL" id="KAB7501503.1"/>
    </source>
</evidence>
<feature type="domain" description="GH18" evidence="1">
    <location>
        <begin position="1"/>
        <end position="67"/>
    </location>
</feature>
<dbReference type="EMBL" id="SEYY01010446">
    <property type="protein sequence ID" value="KAB7501503.1"/>
    <property type="molecule type" value="Genomic_DNA"/>
</dbReference>
<dbReference type="PANTHER" id="PTHR11177">
    <property type="entry name" value="CHITINASE"/>
    <property type="match status" value="1"/>
</dbReference>
<dbReference type="SUPFAM" id="SSF51445">
    <property type="entry name" value="(Trans)glycosidases"/>
    <property type="match status" value="1"/>
</dbReference>
<dbReference type="GO" id="GO:0006032">
    <property type="term" value="P:chitin catabolic process"/>
    <property type="evidence" value="ECO:0007669"/>
    <property type="project" value="TreeGrafter"/>
</dbReference>
<dbReference type="GO" id="GO:0008061">
    <property type="term" value="F:chitin binding"/>
    <property type="evidence" value="ECO:0007669"/>
    <property type="project" value="TreeGrafter"/>
</dbReference>
<dbReference type="Pfam" id="PF00704">
    <property type="entry name" value="Glyco_hydro_18"/>
    <property type="match status" value="1"/>
</dbReference>
<dbReference type="Gene3D" id="3.20.20.80">
    <property type="entry name" value="Glycosidases"/>
    <property type="match status" value="1"/>
</dbReference>
<keyword evidence="3" id="KW-1185">Reference proteome</keyword>
<dbReference type="OrthoDB" id="6369623at2759"/>
<dbReference type="PROSITE" id="PS51910">
    <property type="entry name" value="GH18_2"/>
    <property type="match status" value="1"/>
</dbReference>
<evidence type="ECO:0000313" key="3">
    <source>
        <dbReference type="Proteomes" id="UP000326759"/>
    </source>
</evidence>
<dbReference type="AlphaFoldDB" id="A0A5N5T4L0"/>